<evidence type="ECO:0000313" key="2">
    <source>
        <dbReference type="Proteomes" id="UP001234297"/>
    </source>
</evidence>
<dbReference type="EMBL" id="CM056817">
    <property type="protein sequence ID" value="KAJ8619926.1"/>
    <property type="molecule type" value="Genomic_DNA"/>
</dbReference>
<keyword evidence="2" id="KW-1185">Reference proteome</keyword>
<gene>
    <name evidence="1" type="ORF">MRB53_028455</name>
</gene>
<comment type="caution">
    <text evidence="1">The sequence shown here is derived from an EMBL/GenBank/DDBJ whole genome shotgun (WGS) entry which is preliminary data.</text>
</comment>
<protein>
    <submittedName>
        <fullName evidence="1">Uncharacterized protein</fullName>
    </submittedName>
</protein>
<dbReference type="Proteomes" id="UP001234297">
    <property type="component" value="Chromosome 9"/>
</dbReference>
<name>A0ACC2KFX3_PERAE</name>
<organism evidence="1 2">
    <name type="scientific">Persea americana</name>
    <name type="common">Avocado</name>
    <dbReference type="NCBI Taxonomy" id="3435"/>
    <lineage>
        <taxon>Eukaryota</taxon>
        <taxon>Viridiplantae</taxon>
        <taxon>Streptophyta</taxon>
        <taxon>Embryophyta</taxon>
        <taxon>Tracheophyta</taxon>
        <taxon>Spermatophyta</taxon>
        <taxon>Magnoliopsida</taxon>
        <taxon>Magnoliidae</taxon>
        <taxon>Laurales</taxon>
        <taxon>Lauraceae</taxon>
        <taxon>Persea</taxon>
    </lineage>
</organism>
<reference evidence="1 2" key="1">
    <citation type="journal article" date="2022" name="Hortic Res">
        <title>A haplotype resolved chromosomal level avocado genome allows analysis of novel avocado genes.</title>
        <authorList>
            <person name="Nath O."/>
            <person name="Fletcher S.J."/>
            <person name="Hayward A."/>
            <person name="Shaw L.M."/>
            <person name="Masouleh A.K."/>
            <person name="Furtado A."/>
            <person name="Henry R.J."/>
            <person name="Mitter N."/>
        </authorList>
    </citation>
    <scope>NUCLEOTIDE SEQUENCE [LARGE SCALE GENOMIC DNA]</scope>
    <source>
        <strain evidence="2">cv. Hass</strain>
    </source>
</reference>
<sequence length="179" mass="20364">MEKNPASGMERFITSLHCKIHKIKIAFGGAFDQYVETCSSSQLDEEKEMVVTPKQAVWKKPASKSPTKKKKGRMPHPLMIDDSPIKPSSLKSRVEEPKIPVSLDPHILLDEDFNLIPIEELFSTLLCHEMYTTPPPNEERAIPTTPSPTTTESLVWRIKHLPKTQRVPNRLLDFLHSIT</sequence>
<accession>A0ACC2KFX3</accession>
<proteinExistence type="predicted"/>
<evidence type="ECO:0000313" key="1">
    <source>
        <dbReference type="EMBL" id="KAJ8619926.1"/>
    </source>
</evidence>